<dbReference type="Gene3D" id="1.10.600.10">
    <property type="entry name" value="Farnesyl Diphosphate Synthase"/>
    <property type="match status" value="1"/>
</dbReference>
<dbReference type="Proteomes" id="UP000245207">
    <property type="component" value="Unassembled WGS sequence"/>
</dbReference>
<name>A0A2U1PH31_ARTAN</name>
<evidence type="ECO:0000313" key="1">
    <source>
        <dbReference type="EMBL" id="PWA85066.1"/>
    </source>
</evidence>
<organism evidence="1 2">
    <name type="scientific">Artemisia annua</name>
    <name type="common">Sweet wormwood</name>
    <dbReference type="NCBI Taxonomy" id="35608"/>
    <lineage>
        <taxon>Eukaryota</taxon>
        <taxon>Viridiplantae</taxon>
        <taxon>Streptophyta</taxon>
        <taxon>Embryophyta</taxon>
        <taxon>Tracheophyta</taxon>
        <taxon>Spermatophyta</taxon>
        <taxon>Magnoliopsida</taxon>
        <taxon>eudicotyledons</taxon>
        <taxon>Gunneridae</taxon>
        <taxon>Pentapetalae</taxon>
        <taxon>asterids</taxon>
        <taxon>campanulids</taxon>
        <taxon>Asterales</taxon>
        <taxon>Asteraceae</taxon>
        <taxon>Asteroideae</taxon>
        <taxon>Anthemideae</taxon>
        <taxon>Artemisiinae</taxon>
        <taxon>Artemisia</taxon>
    </lineage>
</organism>
<dbReference type="EMBL" id="PKPP01001163">
    <property type="protein sequence ID" value="PWA85066.1"/>
    <property type="molecule type" value="Genomic_DNA"/>
</dbReference>
<comment type="caution">
    <text evidence="1">The sequence shown here is derived from an EMBL/GenBank/DDBJ whole genome shotgun (WGS) entry which is preliminary data.</text>
</comment>
<dbReference type="InterPro" id="IPR008949">
    <property type="entry name" value="Isoprenoid_synthase_dom_sf"/>
</dbReference>
<evidence type="ECO:0000313" key="2">
    <source>
        <dbReference type="Proteomes" id="UP000245207"/>
    </source>
</evidence>
<protein>
    <submittedName>
        <fullName evidence="1">(3S,6E)-nerolidol synthase 1</fullName>
    </submittedName>
</protein>
<sequence length="111" mass="12911">MVWLLQEYKFFLFTCSSSSVMDENQDGRDGSYIKYFLHEHEECSIENAREHVLNMISDSWKCLNKECTSPNQFSYTFKKASINIANMVPLMYNYGDPSSLPLLNDYVKGVL</sequence>
<dbReference type="AlphaFoldDB" id="A0A2U1PH31"/>
<dbReference type="STRING" id="35608.A0A2U1PH31"/>
<dbReference type="SUPFAM" id="SSF48576">
    <property type="entry name" value="Terpenoid synthases"/>
    <property type="match status" value="1"/>
</dbReference>
<dbReference type="OrthoDB" id="1921927at2759"/>
<keyword evidence="2" id="KW-1185">Reference proteome</keyword>
<accession>A0A2U1PH31</accession>
<proteinExistence type="predicted"/>
<gene>
    <name evidence="1" type="ORF">CTI12_AA153480</name>
</gene>
<reference evidence="1 2" key="1">
    <citation type="journal article" date="2018" name="Mol. Plant">
        <title>The genome of Artemisia annua provides insight into the evolution of Asteraceae family and artemisinin biosynthesis.</title>
        <authorList>
            <person name="Shen Q."/>
            <person name="Zhang L."/>
            <person name="Liao Z."/>
            <person name="Wang S."/>
            <person name="Yan T."/>
            <person name="Shi P."/>
            <person name="Liu M."/>
            <person name="Fu X."/>
            <person name="Pan Q."/>
            <person name="Wang Y."/>
            <person name="Lv Z."/>
            <person name="Lu X."/>
            <person name="Zhang F."/>
            <person name="Jiang W."/>
            <person name="Ma Y."/>
            <person name="Chen M."/>
            <person name="Hao X."/>
            <person name="Li L."/>
            <person name="Tang Y."/>
            <person name="Lv G."/>
            <person name="Zhou Y."/>
            <person name="Sun X."/>
            <person name="Brodelius P.E."/>
            <person name="Rose J.K.C."/>
            <person name="Tang K."/>
        </authorList>
    </citation>
    <scope>NUCLEOTIDE SEQUENCE [LARGE SCALE GENOMIC DNA]</scope>
    <source>
        <strain evidence="2">cv. Huhao1</strain>
        <tissue evidence="1">Leaf</tissue>
    </source>
</reference>